<accession>X6MWJ9</accession>
<keyword evidence="4" id="KW-1185">Reference proteome</keyword>
<organism evidence="3 4">
    <name type="scientific">Reticulomyxa filosa</name>
    <dbReference type="NCBI Taxonomy" id="46433"/>
    <lineage>
        <taxon>Eukaryota</taxon>
        <taxon>Sar</taxon>
        <taxon>Rhizaria</taxon>
        <taxon>Retaria</taxon>
        <taxon>Foraminifera</taxon>
        <taxon>Monothalamids</taxon>
        <taxon>Reticulomyxidae</taxon>
        <taxon>Reticulomyxa</taxon>
    </lineage>
</organism>
<feature type="transmembrane region" description="Helical" evidence="2">
    <location>
        <begin position="233"/>
        <end position="250"/>
    </location>
</feature>
<feature type="transmembrane region" description="Helical" evidence="2">
    <location>
        <begin position="147"/>
        <end position="168"/>
    </location>
</feature>
<dbReference type="Proteomes" id="UP000023152">
    <property type="component" value="Unassembled WGS sequence"/>
</dbReference>
<evidence type="ECO:0000256" key="2">
    <source>
        <dbReference type="SAM" id="Phobius"/>
    </source>
</evidence>
<feature type="transmembrane region" description="Helical" evidence="2">
    <location>
        <begin position="7"/>
        <end position="26"/>
    </location>
</feature>
<feature type="compositionally biased region" description="Low complexity" evidence="1">
    <location>
        <begin position="338"/>
        <end position="357"/>
    </location>
</feature>
<keyword evidence="2" id="KW-0472">Membrane</keyword>
<dbReference type="EMBL" id="ASPP01015642">
    <property type="protein sequence ID" value="ETO18011.1"/>
    <property type="molecule type" value="Genomic_DNA"/>
</dbReference>
<feature type="transmembrane region" description="Helical" evidence="2">
    <location>
        <begin position="92"/>
        <end position="117"/>
    </location>
</feature>
<evidence type="ECO:0000313" key="4">
    <source>
        <dbReference type="Proteomes" id="UP000023152"/>
    </source>
</evidence>
<evidence type="ECO:0000256" key="1">
    <source>
        <dbReference type="SAM" id="MobiDB-lite"/>
    </source>
</evidence>
<protein>
    <submittedName>
        <fullName evidence="3">Uncharacterized protein</fullName>
    </submittedName>
</protein>
<evidence type="ECO:0000313" key="3">
    <source>
        <dbReference type="EMBL" id="ETO18011.1"/>
    </source>
</evidence>
<feature type="transmembrane region" description="Helical" evidence="2">
    <location>
        <begin position="210"/>
        <end position="227"/>
    </location>
</feature>
<comment type="caution">
    <text evidence="3">The sequence shown here is derived from an EMBL/GenBank/DDBJ whole genome shotgun (WGS) entry which is preliminary data.</text>
</comment>
<dbReference type="AlphaFoldDB" id="X6MWJ9"/>
<sequence length="464" mass="53545">MLFIGKLSNIAVFVSFFIVCVSYSFFKIDILFSMGPSGEEDKRRERQLHVSCDFSYLFSWWSFYVSRICLWLCFMVRIFMTFRSSTLAYNSNFLVVLTVLYVLLQCAAMSLILYFGVLRIGTELVYVPQMRLGVCTSKYFQLSVYTYFTAAYIIAEICFQLLVCFLFVSKLRKLVIMGEHTSGESESSRPSSTTKKREDRLRRVMHKQTILVAICVISTLIFMIGVQQAQVTFLIPIDCIVNTFCVWFMFRFADAMWNSAVSLCCKPCQVLCHTGDMSKSLTQEFSTTVTTFDLAGGRFRTGTVSSAWESRNTTQENKDKQLKIRFSTTDNTTKKQLQRQQQQQQQHHQQTVQQGRQMSVDKDSHDPNKDSTHHDIIPPTTPHSPVTNNPERELEKMDPTIFALHDHGDVTQPLEDFPLPPIANTVNMRQHSMPGQSQVIHEIFVCMLFFFFFFFAMDINPISF</sequence>
<proteinExistence type="predicted"/>
<feature type="transmembrane region" description="Helical" evidence="2">
    <location>
        <begin position="439"/>
        <end position="457"/>
    </location>
</feature>
<name>X6MWJ9_RETFI</name>
<gene>
    <name evidence="3" type="ORF">RFI_19282</name>
</gene>
<reference evidence="3 4" key="1">
    <citation type="journal article" date="2013" name="Curr. Biol.">
        <title>The Genome of the Foraminiferan Reticulomyxa filosa.</title>
        <authorList>
            <person name="Glockner G."/>
            <person name="Hulsmann N."/>
            <person name="Schleicher M."/>
            <person name="Noegel A.A."/>
            <person name="Eichinger L."/>
            <person name="Gallinger C."/>
            <person name="Pawlowski J."/>
            <person name="Sierra R."/>
            <person name="Euteneuer U."/>
            <person name="Pillet L."/>
            <person name="Moustafa A."/>
            <person name="Platzer M."/>
            <person name="Groth M."/>
            <person name="Szafranski K."/>
            <person name="Schliwa M."/>
        </authorList>
    </citation>
    <scope>NUCLEOTIDE SEQUENCE [LARGE SCALE GENOMIC DNA]</scope>
</reference>
<feature type="compositionally biased region" description="Basic and acidic residues" evidence="1">
    <location>
        <begin position="359"/>
        <end position="376"/>
    </location>
</feature>
<keyword evidence="2" id="KW-1133">Transmembrane helix</keyword>
<feature type="region of interest" description="Disordered" evidence="1">
    <location>
        <begin position="330"/>
        <end position="390"/>
    </location>
</feature>
<feature type="transmembrane region" description="Helical" evidence="2">
    <location>
        <begin position="58"/>
        <end position="80"/>
    </location>
</feature>
<keyword evidence="2" id="KW-0812">Transmembrane</keyword>